<accession>A0AAV4A1Q8</accession>
<evidence type="ECO:0000313" key="1">
    <source>
        <dbReference type="EMBL" id="GFO00661.1"/>
    </source>
</evidence>
<comment type="caution">
    <text evidence="1">The sequence shown here is derived from an EMBL/GenBank/DDBJ whole genome shotgun (WGS) entry which is preliminary data.</text>
</comment>
<reference evidence="1 2" key="1">
    <citation type="journal article" date="2021" name="Elife">
        <title>Chloroplast acquisition without the gene transfer in kleptoplastic sea slugs, Plakobranchus ocellatus.</title>
        <authorList>
            <person name="Maeda T."/>
            <person name="Takahashi S."/>
            <person name="Yoshida T."/>
            <person name="Shimamura S."/>
            <person name="Takaki Y."/>
            <person name="Nagai Y."/>
            <person name="Toyoda A."/>
            <person name="Suzuki Y."/>
            <person name="Arimoto A."/>
            <person name="Ishii H."/>
            <person name="Satoh N."/>
            <person name="Nishiyama T."/>
            <person name="Hasebe M."/>
            <person name="Maruyama T."/>
            <person name="Minagawa J."/>
            <person name="Obokata J."/>
            <person name="Shigenobu S."/>
        </authorList>
    </citation>
    <scope>NUCLEOTIDE SEQUENCE [LARGE SCALE GENOMIC DNA]</scope>
</reference>
<name>A0AAV4A1Q8_9GAST</name>
<proteinExistence type="predicted"/>
<organism evidence="1 2">
    <name type="scientific">Plakobranchus ocellatus</name>
    <dbReference type="NCBI Taxonomy" id="259542"/>
    <lineage>
        <taxon>Eukaryota</taxon>
        <taxon>Metazoa</taxon>
        <taxon>Spiralia</taxon>
        <taxon>Lophotrochozoa</taxon>
        <taxon>Mollusca</taxon>
        <taxon>Gastropoda</taxon>
        <taxon>Heterobranchia</taxon>
        <taxon>Euthyneura</taxon>
        <taxon>Panpulmonata</taxon>
        <taxon>Sacoglossa</taxon>
        <taxon>Placobranchoidea</taxon>
        <taxon>Plakobranchidae</taxon>
        <taxon>Plakobranchus</taxon>
    </lineage>
</organism>
<dbReference type="Proteomes" id="UP000735302">
    <property type="component" value="Unassembled WGS sequence"/>
</dbReference>
<gene>
    <name evidence="1" type="ORF">PoB_002716600</name>
</gene>
<dbReference type="AlphaFoldDB" id="A0AAV4A1Q8"/>
<keyword evidence="2" id="KW-1185">Reference proteome</keyword>
<evidence type="ECO:0000313" key="2">
    <source>
        <dbReference type="Proteomes" id="UP000735302"/>
    </source>
</evidence>
<sequence>MHTVYTWDNLMHDACVCVCAHGYQPVFENLAWCRRAESPWELCAVQLEVKMRHFVLESQYPLMRMVSYFNLNPTLGSCGSRRSDGDKLRILFSALATK</sequence>
<protein>
    <submittedName>
        <fullName evidence="1">Uncharacterized protein</fullName>
    </submittedName>
</protein>
<dbReference type="EMBL" id="BLXT01003136">
    <property type="protein sequence ID" value="GFO00661.1"/>
    <property type="molecule type" value="Genomic_DNA"/>
</dbReference>